<dbReference type="EMBL" id="JABBNB010000028">
    <property type="protein sequence ID" value="NMO03878.1"/>
    <property type="molecule type" value="Genomic_DNA"/>
</dbReference>
<dbReference type="PROSITE" id="PS51729">
    <property type="entry name" value="GNAT_YJDJ"/>
    <property type="match status" value="1"/>
</dbReference>
<dbReference type="Pfam" id="PF14542">
    <property type="entry name" value="Acetyltransf_CG"/>
    <property type="match status" value="1"/>
</dbReference>
<dbReference type="Proteomes" id="UP000550729">
    <property type="component" value="Unassembled WGS sequence"/>
</dbReference>
<protein>
    <submittedName>
        <fullName evidence="2">N-acetyltransferase</fullName>
    </submittedName>
</protein>
<name>A0A848L8H4_9ACTN</name>
<dbReference type="InterPro" id="IPR045057">
    <property type="entry name" value="Gcn5-rel_NAT"/>
</dbReference>
<reference evidence="2 3" key="1">
    <citation type="submission" date="2020-04" db="EMBL/GenBank/DDBJ databases">
        <title>Gordonia sp. nov. TBRC 11910.</title>
        <authorList>
            <person name="Suriyachadkun C."/>
        </authorList>
    </citation>
    <scope>NUCLEOTIDE SEQUENCE [LARGE SCALE GENOMIC DNA]</scope>
    <source>
        <strain evidence="2 3">TBRC 11910</strain>
    </source>
</reference>
<dbReference type="InterPro" id="IPR016181">
    <property type="entry name" value="Acyl_CoA_acyltransferase"/>
</dbReference>
<sequence>MAEIGTLHVKHSPGQERYEAYFVDEDGLPTDERVGYVDYVAEVEQVVLTHTVVPERYAGRGIAGQLVKFVLDDVRASGKKVVPVCSYVRNYIARHPEYADLAAPVPQ</sequence>
<evidence type="ECO:0000259" key="1">
    <source>
        <dbReference type="PROSITE" id="PS51729"/>
    </source>
</evidence>
<dbReference type="PANTHER" id="PTHR31435:SF10">
    <property type="entry name" value="BSR4717 PROTEIN"/>
    <property type="match status" value="1"/>
</dbReference>
<evidence type="ECO:0000313" key="2">
    <source>
        <dbReference type="EMBL" id="NMO03878.1"/>
    </source>
</evidence>
<dbReference type="RefSeq" id="WP_170196384.1">
    <property type="nucleotide sequence ID" value="NZ_JABBNB010000028.1"/>
</dbReference>
<organism evidence="2 3">
    <name type="scientific">Gordonia asplenii</name>
    <dbReference type="NCBI Taxonomy" id="2725283"/>
    <lineage>
        <taxon>Bacteria</taxon>
        <taxon>Bacillati</taxon>
        <taxon>Actinomycetota</taxon>
        <taxon>Actinomycetes</taxon>
        <taxon>Mycobacteriales</taxon>
        <taxon>Gordoniaceae</taxon>
        <taxon>Gordonia</taxon>
    </lineage>
</organism>
<evidence type="ECO:0000313" key="3">
    <source>
        <dbReference type="Proteomes" id="UP000550729"/>
    </source>
</evidence>
<dbReference type="InterPro" id="IPR031165">
    <property type="entry name" value="GNAT_YJDJ"/>
</dbReference>
<dbReference type="Gene3D" id="3.40.630.30">
    <property type="match status" value="1"/>
</dbReference>
<gene>
    <name evidence="2" type="ORF">HH308_21935</name>
</gene>
<dbReference type="PANTHER" id="PTHR31435">
    <property type="entry name" value="PROTEIN NATD1"/>
    <property type="match status" value="1"/>
</dbReference>
<proteinExistence type="predicted"/>
<keyword evidence="2" id="KW-0808">Transferase</keyword>
<keyword evidence="3" id="KW-1185">Reference proteome</keyword>
<comment type="caution">
    <text evidence="2">The sequence shown here is derived from an EMBL/GenBank/DDBJ whole genome shotgun (WGS) entry which is preliminary data.</text>
</comment>
<dbReference type="AlphaFoldDB" id="A0A848L8H4"/>
<dbReference type="GO" id="GO:0016740">
    <property type="term" value="F:transferase activity"/>
    <property type="evidence" value="ECO:0007669"/>
    <property type="project" value="UniProtKB-KW"/>
</dbReference>
<dbReference type="SUPFAM" id="SSF55729">
    <property type="entry name" value="Acyl-CoA N-acyltransferases (Nat)"/>
    <property type="match status" value="1"/>
</dbReference>
<accession>A0A848L8H4</accession>
<feature type="domain" description="N-acetyltransferase" evidence="1">
    <location>
        <begin position="10"/>
        <end position="103"/>
    </location>
</feature>